<comment type="caution">
    <text evidence="2">The sequence shown here is derived from an EMBL/GenBank/DDBJ whole genome shotgun (WGS) entry which is preliminary data.</text>
</comment>
<feature type="transmembrane region" description="Helical" evidence="1">
    <location>
        <begin position="12"/>
        <end position="34"/>
    </location>
</feature>
<reference evidence="2 3" key="1">
    <citation type="submission" date="2020-12" db="EMBL/GenBank/DDBJ databases">
        <title>Salegentibacter orientalis sp. nov., isolated from costal sediment.</title>
        <authorList>
            <person name="Lian F.-B."/>
        </authorList>
    </citation>
    <scope>NUCLEOTIDE SEQUENCE [LARGE SCALE GENOMIC DNA]</scope>
    <source>
        <strain evidence="2 3">F60176</strain>
    </source>
</reference>
<evidence type="ECO:0000256" key="1">
    <source>
        <dbReference type="SAM" id="Phobius"/>
    </source>
</evidence>
<gene>
    <name evidence="2" type="ORF">I6U50_06945</name>
</gene>
<organism evidence="2 3">
    <name type="scientific">Salegentibacter maritimus</name>
    <dbReference type="NCBI Taxonomy" id="2794347"/>
    <lineage>
        <taxon>Bacteria</taxon>
        <taxon>Pseudomonadati</taxon>
        <taxon>Bacteroidota</taxon>
        <taxon>Flavobacteriia</taxon>
        <taxon>Flavobacteriales</taxon>
        <taxon>Flavobacteriaceae</taxon>
        <taxon>Salegentibacter</taxon>
    </lineage>
</organism>
<accession>A0ABS0THP0</accession>
<keyword evidence="1" id="KW-0472">Membrane</keyword>
<protein>
    <submittedName>
        <fullName evidence="2">Uncharacterized protein</fullName>
    </submittedName>
</protein>
<evidence type="ECO:0000313" key="3">
    <source>
        <dbReference type="Proteomes" id="UP000635665"/>
    </source>
</evidence>
<evidence type="ECO:0000313" key="2">
    <source>
        <dbReference type="EMBL" id="MBI6119756.1"/>
    </source>
</evidence>
<sequence length="306" mass="35955">MKLFLKRISFFIVLISVLYVPGLLLIDLMLPPIYKPNVLYQAGNGLVQKKIEESDTLSDIDVLFLGSSHAYNTFDPLIFETENITSYNWGTSQQTHPQTQMVLKEYLLKLKPKLVVYEVFPEMFAMSGRASTADFLNASKPFEVGLSEIFEYENSIVLLNTYLVKYARKFLDIEDKKQNFSSSSRYYRGYLERPYLATSIRDDIQIRWVPRENQLTAFEENLKFLKENKIPYILVIAPYAFSYKNTFDVEEYLERQGELYDYNKLIKFDTSKDFNDVHHINHYGATKVNLHLKQILKNKLEKLNFF</sequence>
<keyword evidence="3" id="KW-1185">Reference proteome</keyword>
<name>A0ABS0THP0_9FLAO</name>
<dbReference type="Proteomes" id="UP000635665">
    <property type="component" value="Unassembled WGS sequence"/>
</dbReference>
<keyword evidence="1" id="KW-1133">Transmembrane helix</keyword>
<dbReference type="EMBL" id="JAEHNY010000005">
    <property type="protein sequence ID" value="MBI6119756.1"/>
    <property type="molecule type" value="Genomic_DNA"/>
</dbReference>
<proteinExistence type="predicted"/>
<dbReference type="RefSeq" id="WP_198638312.1">
    <property type="nucleotide sequence ID" value="NZ_JAEHNY010000005.1"/>
</dbReference>
<dbReference type="SUPFAM" id="SSF52266">
    <property type="entry name" value="SGNH hydrolase"/>
    <property type="match status" value="1"/>
</dbReference>
<keyword evidence="1" id="KW-0812">Transmembrane</keyword>